<dbReference type="Pfam" id="PF02931">
    <property type="entry name" value="Neur_chan_LBD"/>
    <property type="match status" value="1"/>
</dbReference>
<dbReference type="SUPFAM" id="SSF63712">
    <property type="entry name" value="Nicotinic receptor ligand binding domain-like"/>
    <property type="match status" value="1"/>
</dbReference>
<keyword evidence="2" id="KW-1185">Reference proteome</keyword>
<evidence type="ECO:0000259" key="1">
    <source>
        <dbReference type="Pfam" id="PF02931"/>
    </source>
</evidence>
<dbReference type="GO" id="GO:0016020">
    <property type="term" value="C:membrane"/>
    <property type="evidence" value="ECO:0007669"/>
    <property type="project" value="InterPro"/>
</dbReference>
<dbReference type="OMA" id="ITESWRD"/>
<evidence type="ECO:0000313" key="2">
    <source>
        <dbReference type="Proteomes" id="UP000887565"/>
    </source>
</evidence>
<name>A0A915JVR9_ROMCU</name>
<dbReference type="GO" id="GO:0005230">
    <property type="term" value="F:extracellular ligand-gated monoatomic ion channel activity"/>
    <property type="evidence" value="ECO:0007669"/>
    <property type="project" value="InterPro"/>
</dbReference>
<sequence length="143" mass="16518">MFDIEIAAFQECKGKRFLALLSVHRRDILTIHYILTSLERGYGNKEDLPGNGEPVVVTVELWVQEISKINELLSEFELDIYITESWRDPSLAFDHLAPCKANISLDGGKWRDKFWNPNNCFVNSKRAKIHKSPFTNIFFMIVG</sequence>
<protein>
    <submittedName>
        <fullName evidence="3">Neurotransmitter-gated ion-channel ligand-binding domain-containing protein</fullName>
    </submittedName>
</protein>
<organism evidence="2 3">
    <name type="scientific">Romanomermis culicivorax</name>
    <name type="common">Nematode worm</name>
    <dbReference type="NCBI Taxonomy" id="13658"/>
    <lineage>
        <taxon>Eukaryota</taxon>
        <taxon>Metazoa</taxon>
        <taxon>Ecdysozoa</taxon>
        <taxon>Nematoda</taxon>
        <taxon>Enoplea</taxon>
        <taxon>Dorylaimia</taxon>
        <taxon>Mermithida</taxon>
        <taxon>Mermithoidea</taxon>
        <taxon>Mermithidae</taxon>
        <taxon>Romanomermis</taxon>
    </lineage>
</organism>
<dbReference type="Proteomes" id="UP000887565">
    <property type="component" value="Unplaced"/>
</dbReference>
<reference evidence="3" key="1">
    <citation type="submission" date="2022-11" db="UniProtKB">
        <authorList>
            <consortium name="WormBaseParasite"/>
        </authorList>
    </citation>
    <scope>IDENTIFICATION</scope>
</reference>
<accession>A0A915JVR9</accession>
<dbReference type="InterPro" id="IPR006202">
    <property type="entry name" value="Neur_chan_lig-bd"/>
</dbReference>
<proteinExistence type="predicted"/>
<evidence type="ECO:0000313" key="3">
    <source>
        <dbReference type="WBParaSite" id="nRc.2.0.1.t30505-RA"/>
    </source>
</evidence>
<feature type="domain" description="Neurotransmitter-gated ion-channel ligand-binding" evidence="1">
    <location>
        <begin position="34"/>
        <end position="141"/>
    </location>
</feature>
<dbReference type="InterPro" id="IPR036734">
    <property type="entry name" value="Neur_chan_lig-bd_sf"/>
</dbReference>
<dbReference type="AlphaFoldDB" id="A0A915JVR9"/>
<dbReference type="WBParaSite" id="nRc.2.0.1.t30505-RA">
    <property type="protein sequence ID" value="nRc.2.0.1.t30505-RA"/>
    <property type="gene ID" value="nRc.2.0.1.g30505"/>
</dbReference>
<dbReference type="Gene3D" id="2.70.170.10">
    <property type="entry name" value="Neurotransmitter-gated ion-channel ligand-binding domain"/>
    <property type="match status" value="1"/>
</dbReference>